<dbReference type="PANTHER" id="PTHR23043:SF30">
    <property type="entry name" value="NEURONAL PAS DOMAIN-CONTAINING PROTEIN 3"/>
    <property type="match status" value="1"/>
</dbReference>
<dbReference type="PANTHER" id="PTHR23043">
    <property type="entry name" value="HYPOXIA-INDUCIBLE FACTOR 1 ALPHA"/>
    <property type="match status" value="1"/>
</dbReference>
<protein>
    <submittedName>
        <fullName evidence="5">Uncharacterized protein</fullName>
    </submittedName>
</protein>
<feature type="non-terminal residue" evidence="5">
    <location>
        <position position="1"/>
    </location>
</feature>
<feature type="compositionally biased region" description="Low complexity" evidence="4">
    <location>
        <begin position="93"/>
        <end position="102"/>
    </location>
</feature>
<evidence type="ECO:0000313" key="5">
    <source>
        <dbReference type="EMBL" id="VCX40671.1"/>
    </source>
</evidence>
<sequence length="111" mass="12152">SSATIAINAKNANEKNIIWVNYLLSNPEYKDTPMDIAQLPHLPEKTSESSETSDSESDSKDTSEDNENSKSDEKGNQSENSEDPEPDRKKSGNACDNDMNCNDDGHSSSNP</sequence>
<feature type="region of interest" description="Disordered" evidence="4">
    <location>
        <begin position="30"/>
        <end position="111"/>
    </location>
</feature>
<proteinExistence type="predicted"/>
<evidence type="ECO:0000256" key="2">
    <source>
        <dbReference type="ARBA" id="ARBA00023163"/>
    </source>
</evidence>
<dbReference type="GO" id="GO:0000981">
    <property type="term" value="F:DNA-binding transcription factor activity, RNA polymerase II-specific"/>
    <property type="evidence" value="ECO:0007669"/>
    <property type="project" value="TreeGrafter"/>
</dbReference>
<name>A0A9X9MAE2_GULGU</name>
<reference evidence="5 6" key="1">
    <citation type="submission" date="2018-10" db="EMBL/GenBank/DDBJ databases">
        <authorList>
            <person name="Ekblom R."/>
            <person name="Jareborg N."/>
        </authorList>
    </citation>
    <scope>NUCLEOTIDE SEQUENCE [LARGE SCALE GENOMIC DNA]</scope>
    <source>
        <tissue evidence="5">Muscle</tissue>
    </source>
</reference>
<accession>A0A9X9MAE2</accession>
<evidence type="ECO:0000256" key="3">
    <source>
        <dbReference type="ARBA" id="ARBA00023242"/>
    </source>
</evidence>
<keyword evidence="3" id="KW-0539">Nucleus</keyword>
<comment type="caution">
    <text evidence="5">The sequence shown here is derived from an EMBL/GenBank/DDBJ whole genome shotgun (WGS) entry which is preliminary data.</text>
</comment>
<dbReference type="AlphaFoldDB" id="A0A9X9MAE2"/>
<dbReference type="EMBL" id="CYRY02045307">
    <property type="protein sequence ID" value="VCX40671.1"/>
    <property type="molecule type" value="Genomic_DNA"/>
</dbReference>
<dbReference type="Proteomes" id="UP000269945">
    <property type="component" value="Unassembled WGS sequence"/>
</dbReference>
<feature type="non-terminal residue" evidence="5">
    <location>
        <position position="111"/>
    </location>
</feature>
<organism evidence="5 6">
    <name type="scientific">Gulo gulo</name>
    <name type="common">Wolverine</name>
    <name type="synonym">Gluton</name>
    <dbReference type="NCBI Taxonomy" id="48420"/>
    <lineage>
        <taxon>Eukaryota</taxon>
        <taxon>Metazoa</taxon>
        <taxon>Chordata</taxon>
        <taxon>Craniata</taxon>
        <taxon>Vertebrata</taxon>
        <taxon>Euteleostomi</taxon>
        <taxon>Mammalia</taxon>
        <taxon>Eutheria</taxon>
        <taxon>Laurasiatheria</taxon>
        <taxon>Carnivora</taxon>
        <taxon>Caniformia</taxon>
        <taxon>Musteloidea</taxon>
        <taxon>Mustelidae</taxon>
        <taxon>Guloninae</taxon>
        <taxon>Gulo</taxon>
    </lineage>
</organism>
<evidence type="ECO:0000256" key="1">
    <source>
        <dbReference type="ARBA" id="ARBA00023015"/>
    </source>
</evidence>
<keyword evidence="1" id="KW-0805">Transcription regulation</keyword>
<evidence type="ECO:0000256" key="4">
    <source>
        <dbReference type="SAM" id="MobiDB-lite"/>
    </source>
</evidence>
<keyword evidence="2" id="KW-0804">Transcription</keyword>
<dbReference type="GO" id="GO:0000977">
    <property type="term" value="F:RNA polymerase II transcription regulatory region sequence-specific DNA binding"/>
    <property type="evidence" value="ECO:0007669"/>
    <property type="project" value="TreeGrafter"/>
</dbReference>
<keyword evidence="6" id="KW-1185">Reference proteome</keyword>
<gene>
    <name evidence="5" type="ORF">BN2614_LOCUS3</name>
</gene>
<evidence type="ECO:0000313" key="6">
    <source>
        <dbReference type="Proteomes" id="UP000269945"/>
    </source>
</evidence>
<feature type="compositionally biased region" description="Basic and acidic residues" evidence="4">
    <location>
        <begin position="57"/>
        <end position="76"/>
    </location>
</feature>